<protein>
    <recommendedName>
        <fullName evidence="6">Ribosomal RNA small subunit methyltransferase G</fullName>
        <ecNumber evidence="6">2.1.1.-</ecNumber>
    </recommendedName>
    <alternativeName>
        <fullName evidence="6">16S rRNA 7-methylguanosine methyltransferase</fullName>
        <shortName evidence="6">16S rRNA m7G methyltransferase</shortName>
    </alternativeName>
</protein>
<dbReference type="GO" id="GO:0005829">
    <property type="term" value="C:cytosol"/>
    <property type="evidence" value="ECO:0007669"/>
    <property type="project" value="TreeGrafter"/>
</dbReference>
<proteinExistence type="inferred from homology"/>
<keyword evidence="2 6" id="KW-0698">rRNA processing</keyword>
<keyword evidence="1 6" id="KW-0963">Cytoplasm</keyword>
<evidence type="ECO:0000256" key="5">
    <source>
        <dbReference type="ARBA" id="ARBA00022691"/>
    </source>
</evidence>
<dbReference type="Gene3D" id="3.40.50.150">
    <property type="entry name" value="Vaccinia Virus protein VP39"/>
    <property type="match status" value="1"/>
</dbReference>
<evidence type="ECO:0000256" key="3">
    <source>
        <dbReference type="ARBA" id="ARBA00022603"/>
    </source>
</evidence>
<gene>
    <name evidence="6" type="primary">rsmG</name>
    <name evidence="8" type="ORF">AEAE_1240</name>
</gene>
<evidence type="ECO:0000256" key="7">
    <source>
        <dbReference type="SAM" id="MobiDB-lite"/>
    </source>
</evidence>
<evidence type="ECO:0000256" key="2">
    <source>
        <dbReference type="ARBA" id="ARBA00022552"/>
    </source>
</evidence>
<dbReference type="NCBIfam" id="TIGR00138">
    <property type="entry name" value="rsmG_gidB"/>
    <property type="match status" value="1"/>
</dbReference>
<accession>A0A261F7Q1</accession>
<dbReference type="CDD" id="cd02440">
    <property type="entry name" value="AdoMet_MTases"/>
    <property type="match status" value="1"/>
</dbReference>
<keyword evidence="4 6" id="KW-0808">Transferase</keyword>
<evidence type="ECO:0000256" key="4">
    <source>
        <dbReference type="ARBA" id="ARBA00022679"/>
    </source>
</evidence>
<dbReference type="PANTHER" id="PTHR31760:SF0">
    <property type="entry name" value="S-ADENOSYL-L-METHIONINE-DEPENDENT METHYLTRANSFERASES SUPERFAMILY PROTEIN"/>
    <property type="match status" value="1"/>
</dbReference>
<dbReference type="InterPro" id="IPR003682">
    <property type="entry name" value="rRNA_ssu_MeTfrase_G"/>
</dbReference>
<keyword evidence="5 6" id="KW-0949">S-adenosyl-L-methionine</keyword>
<dbReference type="InterPro" id="IPR029063">
    <property type="entry name" value="SAM-dependent_MTases_sf"/>
</dbReference>
<evidence type="ECO:0000256" key="6">
    <source>
        <dbReference type="HAMAP-Rule" id="MF_00074"/>
    </source>
</evidence>
<dbReference type="AlphaFoldDB" id="A0A261F7Q1"/>
<comment type="function">
    <text evidence="6">Specifically methylates the N7 position of a guanine in 16S rRNA.</text>
</comment>
<comment type="subcellular location">
    <subcellularLocation>
        <location evidence="6">Cytoplasm</location>
    </subcellularLocation>
</comment>
<dbReference type="GO" id="GO:0070043">
    <property type="term" value="F:rRNA (guanine-N7-)-methyltransferase activity"/>
    <property type="evidence" value="ECO:0007669"/>
    <property type="project" value="UniProtKB-UniRule"/>
</dbReference>
<dbReference type="HAMAP" id="MF_00074">
    <property type="entry name" value="16SrRNA_methyltr_G"/>
    <property type="match status" value="1"/>
</dbReference>
<comment type="caution">
    <text evidence="6">Lacks conserved residue(s) required for the propagation of feature annotation.</text>
</comment>
<reference evidence="8 9" key="1">
    <citation type="journal article" date="2017" name="BMC Genomics">
        <title>Comparative genomic and phylogenomic analyses of the Bifidobacteriaceae family.</title>
        <authorList>
            <person name="Lugli G.A."/>
            <person name="Milani C."/>
            <person name="Turroni F."/>
            <person name="Duranti S."/>
            <person name="Mancabelli L."/>
            <person name="Mangifesta M."/>
            <person name="Ferrario C."/>
            <person name="Modesto M."/>
            <person name="Mattarelli P."/>
            <person name="Jiri K."/>
            <person name="van Sinderen D."/>
            <person name="Ventura M."/>
        </authorList>
    </citation>
    <scope>NUCLEOTIDE SEQUENCE [LARGE SCALE GENOMIC DNA]</scope>
    <source>
        <strain evidence="8 9">LMG 21773</strain>
    </source>
</reference>
<dbReference type="PANTHER" id="PTHR31760">
    <property type="entry name" value="S-ADENOSYL-L-METHIONINE-DEPENDENT METHYLTRANSFERASES SUPERFAMILY PROTEIN"/>
    <property type="match status" value="1"/>
</dbReference>
<evidence type="ECO:0000313" key="9">
    <source>
        <dbReference type="Proteomes" id="UP000228976"/>
    </source>
</evidence>
<dbReference type="Proteomes" id="UP000228976">
    <property type="component" value="Unassembled WGS sequence"/>
</dbReference>
<feature type="binding site" evidence="6">
    <location>
        <position position="185"/>
    </location>
    <ligand>
        <name>S-adenosyl-L-methionine</name>
        <dbReference type="ChEBI" id="CHEBI:59789"/>
    </ligand>
</feature>
<feature type="binding site" evidence="6">
    <location>
        <position position="119"/>
    </location>
    <ligand>
        <name>S-adenosyl-L-methionine</name>
        <dbReference type="ChEBI" id="CHEBI:59789"/>
    </ligand>
</feature>
<feature type="region of interest" description="Disordered" evidence="7">
    <location>
        <begin position="1"/>
        <end position="47"/>
    </location>
</feature>
<feature type="compositionally biased region" description="Polar residues" evidence="7">
    <location>
        <begin position="1"/>
        <end position="36"/>
    </location>
</feature>
<name>A0A261F7Q1_9BIFI</name>
<sequence length="256" mass="28226">MNTQNPSPENAETTAKLDQTSAPAQLDQTGQVNQAGQLPEADPLDDSPVIAEVFGDSEKLIRMFHEKLVQEGVLRGMIGPKEVSRLWERHLLNSAALAPFLRDFAQEKHIAHLRVADVGSGAGFPGLVLAAMLPEHYFTLVEPMERRCEWLNENIDMMGLKNARVLRARAEQLHGEAEFDVVTCRAVARMSKLAGWVMPLVHRGGRFIALKGQAAQDEIDSAKAQIRQYRGAFAHVDLAPVAQGVEPTHVVSITKR</sequence>
<keyword evidence="3 6" id="KW-0489">Methyltransferase</keyword>
<organism evidence="8 9">
    <name type="scientific">Aeriscardovia aeriphila</name>
    <dbReference type="NCBI Taxonomy" id="218139"/>
    <lineage>
        <taxon>Bacteria</taxon>
        <taxon>Bacillati</taxon>
        <taxon>Actinomycetota</taxon>
        <taxon>Actinomycetes</taxon>
        <taxon>Bifidobacteriales</taxon>
        <taxon>Bifidobacteriaceae</taxon>
        <taxon>Aeriscardovia</taxon>
    </lineage>
</organism>
<keyword evidence="9" id="KW-1185">Reference proteome</keyword>
<feature type="binding site" evidence="6">
    <location>
        <begin position="170"/>
        <end position="171"/>
    </location>
    <ligand>
        <name>S-adenosyl-L-methionine</name>
        <dbReference type="ChEBI" id="CHEBI:59789"/>
    </ligand>
</feature>
<dbReference type="EC" id="2.1.1.-" evidence="6"/>
<comment type="caution">
    <text evidence="8">The sequence shown here is derived from an EMBL/GenBank/DDBJ whole genome shotgun (WGS) entry which is preliminary data.</text>
</comment>
<comment type="similarity">
    <text evidence="6">Belongs to the methyltransferase superfamily. RNA methyltransferase RsmG family.</text>
</comment>
<dbReference type="EMBL" id="MWWU01000005">
    <property type="protein sequence ID" value="OZG55118.1"/>
    <property type="molecule type" value="Genomic_DNA"/>
</dbReference>
<dbReference type="RefSeq" id="WP_094690326.1">
    <property type="nucleotide sequence ID" value="NZ_JACBYZ010000001.1"/>
</dbReference>
<dbReference type="Pfam" id="PF02527">
    <property type="entry name" value="GidB"/>
    <property type="match status" value="1"/>
</dbReference>
<dbReference type="OrthoDB" id="9808773at2"/>
<feature type="binding site" evidence="6">
    <location>
        <position position="124"/>
    </location>
    <ligand>
        <name>S-adenosyl-L-methionine</name>
        <dbReference type="ChEBI" id="CHEBI:59789"/>
    </ligand>
</feature>
<evidence type="ECO:0000256" key="1">
    <source>
        <dbReference type="ARBA" id="ARBA00022490"/>
    </source>
</evidence>
<evidence type="ECO:0000313" key="8">
    <source>
        <dbReference type="EMBL" id="OZG55118.1"/>
    </source>
</evidence>
<dbReference type="SUPFAM" id="SSF53335">
    <property type="entry name" value="S-adenosyl-L-methionine-dependent methyltransferases"/>
    <property type="match status" value="1"/>
</dbReference>